<comment type="caution">
    <text evidence="8">The sequence shown here is derived from an EMBL/GenBank/DDBJ whole genome shotgun (WGS) entry which is preliminary data.</text>
</comment>
<gene>
    <name evidence="8" type="ORF">INT46_008908</name>
</gene>
<dbReference type="OrthoDB" id="2747330at2759"/>
<dbReference type="InterPro" id="IPR033121">
    <property type="entry name" value="PEPTIDASE_A1"/>
</dbReference>
<organism evidence="8 9">
    <name type="scientific">Mucor plumbeus</name>
    <dbReference type="NCBI Taxonomy" id="97098"/>
    <lineage>
        <taxon>Eukaryota</taxon>
        <taxon>Fungi</taxon>
        <taxon>Fungi incertae sedis</taxon>
        <taxon>Mucoromycota</taxon>
        <taxon>Mucoromycotina</taxon>
        <taxon>Mucoromycetes</taxon>
        <taxon>Mucorales</taxon>
        <taxon>Mucorineae</taxon>
        <taxon>Mucoraceae</taxon>
        <taxon>Mucor</taxon>
    </lineage>
</organism>
<comment type="similarity">
    <text evidence="3">Belongs to the ubiquitin-activating E1 family.</text>
</comment>
<dbReference type="Gene3D" id="2.40.70.10">
    <property type="entry name" value="Acid Proteases"/>
    <property type="match status" value="2"/>
</dbReference>
<evidence type="ECO:0000256" key="1">
    <source>
        <dbReference type="ARBA" id="ARBA00004123"/>
    </source>
</evidence>
<keyword evidence="4" id="KW-0833">Ubl conjugation pathway</keyword>
<dbReference type="PRINTS" id="PR01849">
    <property type="entry name" value="UBIQUITINACT"/>
</dbReference>
<dbReference type="SUPFAM" id="SSF69572">
    <property type="entry name" value="Activating enzymes of the ubiquitin-like proteins"/>
    <property type="match status" value="1"/>
</dbReference>
<dbReference type="GO" id="GO:0005737">
    <property type="term" value="C:cytoplasm"/>
    <property type="evidence" value="ECO:0007669"/>
    <property type="project" value="TreeGrafter"/>
</dbReference>
<dbReference type="EMBL" id="JAEPRC010000688">
    <property type="protein sequence ID" value="KAG2192900.1"/>
    <property type="molecule type" value="Genomic_DNA"/>
</dbReference>
<dbReference type="PROSITE" id="PS51767">
    <property type="entry name" value="PEPTIDASE_A1"/>
    <property type="match status" value="1"/>
</dbReference>
<dbReference type="GO" id="GO:0031510">
    <property type="term" value="C:SUMO activating enzyme complex"/>
    <property type="evidence" value="ECO:0007669"/>
    <property type="project" value="TreeGrafter"/>
</dbReference>
<dbReference type="InterPro" id="IPR034164">
    <property type="entry name" value="Pepsin-like_dom"/>
</dbReference>
<dbReference type="InterPro" id="IPR035985">
    <property type="entry name" value="Ubiquitin-activating_enz"/>
</dbReference>
<dbReference type="InterPro" id="IPR000011">
    <property type="entry name" value="UBQ/SUMO-activ_enz_E1-like"/>
</dbReference>
<evidence type="ECO:0000256" key="5">
    <source>
        <dbReference type="ARBA" id="ARBA00023242"/>
    </source>
</evidence>
<evidence type="ECO:0000256" key="3">
    <source>
        <dbReference type="ARBA" id="ARBA00005673"/>
    </source>
</evidence>
<keyword evidence="5" id="KW-0539">Nucleus</keyword>
<feature type="domain" description="Peptidase A1" evidence="7">
    <location>
        <begin position="363"/>
        <end position="730"/>
    </location>
</feature>
<dbReference type="GO" id="GO:0016925">
    <property type="term" value="P:protein sumoylation"/>
    <property type="evidence" value="ECO:0007669"/>
    <property type="project" value="TreeGrafter"/>
</dbReference>
<dbReference type="Pfam" id="PF00026">
    <property type="entry name" value="Asp"/>
    <property type="match status" value="2"/>
</dbReference>
<name>A0A8H7QJM2_9FUNG</name>
<dbReference type="SUPFAM" id="SSF50630">
    <property type="entry name" value="Acid proteases"/>
    <property type="match status" value="1"/>
</dbReference>
<proteinExistence type="inferred from homology"/>
<protein>
    <recommendedName>
        <fullName evidence="6">Ubiquitin-like 1-activating enzyme E1A</fullName>
    </recommendedName>
</protein>
<evidence type="ECO:0000313" key="8">
    <source>
        <dbReference type="EMBL" id="KAG2192900.1"/>
    </source>
</evidence>
<dbReference type="InterPro" id="IPR045886">
    <property type="entry name" value="ThiF/MoeB/HesA"/>
</dbReference>
<dbReference type="Proteomes" id="UP000650833">
    <property type="component" value="Unassembled WGS sequence"/>
</dbReference>
<dbReference type="PANTHER" id="PTHR10953:SF162">
    <property type="entry name" value="SUMO-ACTIVATING ENZYME SUBUNIT 1"/>
    <property type="match status" value="1"/>
</dbReference>
<comment type="pathway">
    <text evidence="2">Protein modification; protein sumoylation.</text>
</comment>
<dbReference type="AlphaFoldDB" id="A0A8H7QJM2"/>
<dbReference type="InterPro" id="IPR021109">
    <property type="entry name" value="Peptidase_aspartic_dom_sf"/>
</dbReference>
<dbReference type="InterPro" id="IPR000594">
    <property type="entry name" value="ThiF_NAD_FAD-bd"/>
</dbReference>
<comment type="subcellular location">
    <subcellularLocation>
        <location evidence="1">Nucleus</location>
    </subcellularLocation>
</comment>
<dbReference type="CDD" id="cd05471">
    <property type="entry name" value="pepsin_like"/>
    <property type="match status" value="1"/>
</dbReference>
<evidence type="ECO:0000259" key="7">
    <source>
        <dbReference type="PROSITE" id="PS51767"/>
    </source>
</evidence>
<dbReference type="Pfam" id="PF00899">
    <property type="entry name" value="ThiF"/>
    <property type="match status" value="1"/>
</dbReference>
<evidence type="ECO:0000313" key="9">
    <source>
        <dbReference type="Proteomes" id="UP000650833"/>
    </source>
</evidence>
<evidence type="ECO:0000256" key="2">
    <source>
        <dbReference type="ARBA" id="ARBA00004718"/>
    </source>
</evidence>
<dbReference type="GO" id="GO:0019948">
    <property type="term" value="F:SUMO activating enzyme activity"/>
    <property type="evidence" value="ECO:0007669"/>
    <property type="project" value="TreeGrafter"/>
</dbReference>
<dbReference type="Gene3D" id="3.40.50.720">
    <property type="entry name" value="NAD(P)-binding Rossmann-like Domain"/>
    <property type="match status" value="1"/>
</dbReference>
<accession>A0A8H7QJM2</accession>
<evidence type="ECO:0000256" key="4">
    <source>
        <dbReference type="ARBA" id="ARBA00022786"/>
    </source>
</evidence>
<sequence>MSTELSKDEAAIYDRQIRLWGLDAQQRIGKASILIAGMRALSDEVCKNIALAGVASITLLDHETVTEFDLGAQFFLTEASVGQNKAKAAAASIKNLNPRVEVIVDQQNINEKSAEFFESFSVVCLIHSEYDIISRVDEIRRNIKKPFYAADAFGWFGYIFCDLTEHAYIQEKKSNPHSDSKKPPTVEKIAHVEIYSNLNDSLQKSWSDMRIKALKRRVSPMTFLIHILLKFQRDHHRSPNKEDVQLLLENKAKYLADMGIEDASVLDDSLLNDLSSLIDTEISPVAAIVGGILAQDILRTLSANELPIQNWFYYNGLDAAIAQIVLPLASAEPIQKIPLYYQKRTSGSDFISTGAIDLKNGMLGGVVQIGNPPQNLTMAFDTSTGFSWVRGTQCGTENCQGRNDFDSRNSTTIVSTGQSFIMDYGEGIVHTTIYLDTFRFAGLTVKNMPFGGAYEMEGFDNGFDGYLGLGRNVNLNISSTVYSKRDVSASGFVPNAFQQSSGLSSAQFGMYTTTTGSGFSDSGSTVASNVAMISNVTSGGYGVVTPGGSGVVKRSSSNDGPAGYLVIGGVDSDAIKGDLYHIDVGDDNNESGNWAVSVNSVKFEDDLCFNVSKKAKAVLSSSTDVIGLPNAQADKFQKHWYAEYDKPDNTFKIPCCMMDYLTPFKIELGSIKVTVPPQYWSHPRKVTSCCEMCRTHIGKSESDTDYVIGSAFTNAFYTQFDTEKNRISLAMKKNHIKDGLKLCEA</sequence>
<evidence type="ECO:0000256" key="6">
    <source>
        <dbReference type="ARBA" id="ARBA00044354"/>
    </source>
</evidence>
<keyword evidence="9" id="KW-1185">Reference proteome</keyword>
<reference evidence="8" key="1">
    <citation type="submission" date="2020-12" db="EMBL/GenBank/DDBJ databases">
        <title>Metabolic potential, ecology and presence of endohyphal bacteria is reflected in genomic diversity of Mucoromycotina.</title>
        <authorList>
            <person name="Muszewska A."/>
            <person name="Okrasinska A."/>
            <person name="Steczkiewicz K."/>
            <person name="Drgas O."/>
            <person name="Orlowska M."/>
            <person name="Perlinska-Lenart U."/>
            <person name="Aleksandrzak-Piekarczyk T."/>
            <person name="Szatraj K."/>
            <person name="Zielenkiewicz U."/>
            <person name="Pilsyk S."/>
            <person name="Malc E."/>
            <person name="Mieczkowski P."/>
            <person name="Kruszewska J.S."/>
            <person name="Biernat P."/>
            <person name="Pawlowska J."/>
        </authorList>
    </citation>
    <scope>NUCLEOTIDE SEQUENCE</scope>
    <source>
        <strain evidence="8">CBS 226.32</strain>
    </source>
</reference>
<dbReference type="PANTHER" id="PTHR10953">
    <property type="entry name" value="UBIQUITIN-ACTIVATING ENZYME E1"/>
    <property type="match status" value="1"/>
</dbReference>